<dbReference type="InterPro" id="IPR041418">
    <property type="entry name" value="SAM_3"/>
</dbReference>
<name>A0A7R8Z6V2_TIMDO</name>
<feature type="coiled-coil region" evidence="1">
    <location>
        <begin position="512"/>
        <end position="539"/>
    </location>
</feature>
<dbReference type="InterPro" id="IPR038929">
    <property type="entry name" value="CCDC13"/>
</dbReference>
<keyword evidence="1" id="KW-0175">Coiled coil</keyword>
<dbReference type="AlphaFoldDB" id="A0A7R8Z6V2"/>
<dbReference type="GO" id="GO:0034451">
    <property type="term" value="C:centriolar satellite"/>
    <property type="evidence" value="ECO:0007669"/>
    <property type="project" value="TreeGrafter"/>
</dbReference>
<dbReference type="InterPro" id="IPR057520">
    <property type="entry name" value="GRHL1/CP2_C"/>
</dbReference>
<feature type="coiled-coil region" evidence="1">
    <location>
        <begin position="396"/>
        <end position="423"/>
    </location>
</feature>
<evidence type="ECO:0000313" key="5">
    <source>
        <dbReference type="EMBL" id="CAD7196018.1"/>
    </source>
</evidence>
<dbReference type="PANTHER" id="PTHR31935:SF1">
    <property type="entry name" value="COILED-COIL DOMAIN-CONTAINING PROTEIN 13"/>
    <property type="match status" value="1"/>
</dbReference>
<dbReference type="Pfam" id="PF18016">
    <property type="entry name" value="SAM_3"/>
    <property type="match status" value="1"/>
</dbReference>
<feature type="coiled-coil region" evidence="1">
    <location>
        <begin position="742"/>
        <end position="790"/>
    </location>
</feature>
<dbReference type="FunFam" id="1.10.150.50:FF:000086">
    <property type="entry name" value="Alpha-globin transcription factor CP2"/>
    <property type="match status" value="1"/>
</dbReference>
<feature type="region of interest" description="Disordered" evidence="2">
    <location>
        <begin position="871"/>
        <end position="892"/>
    </location>
</feature>
<proteinExistence type="predicted"/>
<dbReference type="GO" id="GO:0031122">
    <property type="term" value="P:cytoplasmic microtubule organization"/>
    <property type="evidence" value="ECO:0007669"/>
    <property type="project" value="TreeGrafter"/>
</dbReference>
<evidence type="ECO:0000256" key="2">
    <source>
        <dbReference type="SAM" id="MobiDB-lite"/>
    </source>
</evidence>
<dbReference type="InterPro" id="IPR013761">
    <property type="entry name" value="SAM/pointed_sf"/>
</dbReference>
<evidence type="ECO:0000259" key="3">
    <source>
        <dbReference type="Pfam" id="PF18016"/>
    </source>
</evidence>
<evidence type="ECO:0000256" key="1">
    <source>
        <dbReference type="SAM" id="Coils"/>
    </source>
</evidence>
<dbReference type="GO" id="GO:1905515">
    <property type="term" value="P:non-motile cilium assembly"/>
    <property type="evidence" value="ECO:0007669"/>
    <property type="project" value="TreeGrafter"/>
</dbReference>
<dbReference type="Gene3D" id="1.10.150.50">
    <property type="entry name" value="Transcription Factor, Ets-1"/>
    <property type="match status" value="1"/>
</dbReference>
<sequence>MLVLVHTISMTHDNFVVSARFYHALSSVPNEQRIELALLTKRVTVRIRPRRLVREKHLVYYQPRKRIGKPRFRQSLRAIHIVGQPRSVVPTTPVSMVAAKEEHIGSLLPAPLPVNKPTVPEQRALTPPLSEAKFLHQPLPSDASAQQTAQWLQAHRFGQHLRTFTSFSGADVLRLSRDDLIQICGLADGIRLYNALHAKAIAPRLTVYLCVEQSSVYHALFLSSLSCLEMANKLAQLMGVSCDQIRDIYVQGPGGIHVLITDEVVRNIKDESMYTIEILQVVQIINFFLQQHNLERDTDYSSNRLLVEMFQAGAFTNVPEQEDGFMFPEELNRSLREHIKVLTDENGRLHRCLGERESELHIANEKLECNEKRHMASSLSVLSNQGQTSELAASKIVELSKKVRELSSEIEIQKRKCRLAEAKLAGCCESGLNSEDKDIKPKQEEVEKDPNQVKLLTDKLQMTNQRLCDSRNQCQALKQDLRMVQKALCSEAGENVSIHSLSSNWRGRAQQIAALQQKLVELQEKLNEQTEKHEVATADNRACVAMKVLEKERRVVQERTARELRERSVQLEDTKRRLDAGRARNKILEDELAGHKRRLTTLLDKGKHDDQLISMLTGQLSALEKRCSDREDEARRAHSRWEEDRQHLLQDITREKSKLEKTETILAEKDVKIDQLEEKLRQTLLILSSNDKLQRSSSQDILFSSSWSLSKLSEHHQTHSMSTQEPCNEDYQLLFLSGEAERARLLELVGVLNRRLNQLRDDAETVQECLRKERQKAAKLETKLARVELERTGGSKVNSYRNKRASESDIVSGEIAYKMELLREEILALKTRLQCVQQEKDEDLKVYVNLLSEARRSLLETNHNSDRTLFSREDSTRIKGQTLSSGGRNEPP</sequence>
<feature type="domain" description="GRHL1/CP2 C-terminal" evidence="4">
    <location>
        <begin position="203"/>
        <end position="281"/>
    </location>
</feature>
<feature type="compositionally biased region" description="Polar residues" evidence="2">
    <location>
        <begin position="878"/>
        <end position="892"/>
    </location>
</feature>
<organism evidence="5">
    <name type="scientific">Timema douglasi</name>
    <name type="common">Walking stick</name>
    <dbReference type="NCBI Taxonomy" id="61478"/>
    <lineage>
        <taxon>Eukaryota</taxon>
        <taxon>Metazoa</taxon>
        <taxon>Ecdysozoa</taxon>
        <taxon>Arthropoda</taxon>
        <taxon>Hexapoda</taxon>
        <taxon>Insecta</taxon>
        <taxon>Pterygota</taxon>
        <taxon>Neoptera</taxon>
        <taxon>Polyneoptera</taxon>
        <taxon>Phasmatodea</taxon>
        <taxon>Timematodea</taxon>
        <taxon>Timematoidea</taxon>
        <taxon>Timematidae</taxon>
        <taxon>Timema</taxon>
    </lineage>
</organism>
<protein>
    <submittedName>
        <fullName evidence="5">Uncharacterized protein</fullName>
    </submittedName>
</protein>
<dbReference type="PANTHER" id="PTHR31935">
    <property type="entry name" value="COILED-COIL DOMAIN-CONTAINING PROTEIN 13"/>
    <property type="match status" value="1"/>
</dbReference>
<feature type="domain" description="SAM" evidence="3">
    <location>
        <begin position="142"/>
        <end position="197"/>
    </location>
</feature>
<gene>
    <name evidence="5" type="ORF">TDIB3V08_LOCUS2376</name>
</gene>
<feature type="coiled-coil region" evidence="1">
    <location>
        <begin position="571"/>
        <end position="605"/>
    </location>
</feature>
<accession>A0A7R8Z6V2</accession>
<reference evidence="5" key="1">
    <citation type="submission" date="2020-11" db="EMBL/GenBank/DDBJ databases">
        <authorList>
            <person name="Tran Van P."/>
        </authorList>
    </citation>
    <scope>NUCLEOTIDE SEQUENCE</scope>
</reference>
<dbReference type="SUPFAM" id="SSF47769">
    <property type="entry name" value="SAM/Pointed domain"/>
    <property type="match status" value="1"/>
</dbReference>
<dbReference type="EMBL" id="OA564977">
    <property type="protein sequence ID" value="CAD7196018.1"/>
    <property type="molecule type" value="Genomic_DNA"/>
</dbReference>
<dbReference type="Pfam" id="PF25416">
    <property type="entry name" value="GRHL1_C"/>
    <property type="match status" value="1"/>
</dbReference>
<dbReference type="CDD" id="cd09537">
    <property type="entry name" value="SAM_CP2-like"/>
    <property type="match status" value="1"/>
</dbReference>
<evidence type="ECO:0000259" key="4">
    <source>
        <dbReference type="Pfam" id="PF25416"/>
    </source>
</evidence>